<name>A0ABU0A2P6_9BACI</name>
<evidence type="ECO:0000313" key="2">
    <source>
        <dbReference type="EMBL" id="MDQ0257525.1"/>
    </source>
</evidence>
<feature type="transmembrane region" description="Helical" evidence="1">
    <location>
        <begin position="41"/>
        <end position="66"/>
    </location>
</feature>
<evidence type="ECO:0000313" key="3">
    <source>
        <dbReference type="Proteomes" id="UP001230005"/>
    </source>
</evidence>
<feature type="transmembrane region" description="Helical" evidence="1">
    <location>
        <begin position="12"/>
        <end position="35"/>
    </location>
</feature>
<organism evidence="2 3">
    <name type="scientific">Evansella vedderi</name>
    <dbReference type="NCBI Taxonomy" id="38282"/>
    <lineage>
        <taxon>Bacteria</taxon>
        <taxon>Bacillati</taxon>
        <taxon>Bacillota</taxon>
        <taxon>Bacilli</taxon>
        <taxon>Bacillales</taxon>
        <taxon>Bacillaceae</taxon>
        <taxon>Evansella</taxon>
    </lineage>
</organism>
<sequence>MKKDRKYTKGYRTYQIILLITIVIAYFVYILTGLATNNFTIAGVVTANMVHLIVLLLILTQIHTLLDVYKKLNKWVDLGFSVLLAVFSVILAFQFYHSALHIAFPIVLGIIALSHLFNAVHLISSKANKNE</sequence>
<gene>
    <name evidence="2" type="ORF">J2S74_004983</name>
</gene>
<dbReference type="RefSeq" id="WP_307331392.1">
    <property type="nucleotide sequence ID" value="NZ_JAUSUG010000029.1"/>
</dbReference>
<feature type="transmembrane region" description="Helical" evidence="1">
    <location>
        <begin position="78"/>
        <end position="96"/>
    </location>
</feature>
<accession>A0ABU0A2P6</accession>
<keyword evidence="1" id="KW-1133">Transmembrane helix</keyword>
<proteinExistence type="predicted"/>
<dbReference type="Proteomes" id="UP001230005">
    <property type="component" value="Unassembled WGS sequence"/>
</dbReference>
<evidence type="ECO:0000256" key="1">
    <source>
        <dbReference type="SAM" id="Phobius"/>
    </source>
</evidence>
<protein>
    <submittedName>
        <fullName evidence="2">Steroid 5-alpha reductase family enzyme</fullName>
    </submittedName>
</protein>
<feature type="transmembrane region" description="Helical" evidence="1">
    <location>
        <begin position="102"/>
        <end position="123"/>
    </location>
</feature>
<reference evidence="2 3" key="1">
    <citation type="submission" date="2023-07" db="EMBL/GenBank/DDBJ databases">
        <title>Genomic Encyclopedia of Type Strains, Phase IV (KMG-IV): sequencing the most valuable type-strain genomes for metagenomic binning, comparative biology and taxonomic classification.</title>
        <authorList>
            <person name="Goeker M."/>
        </authorList>
    </citation>
    <scope>NUCLEOTIDE SEQUENCE [LARGE SCALE GENOMIC DNA]</scope>
    <source>
        <strain evidence="2 3">DSM 9768</strain>
    </source>
</reference>
<comment type="caution">
    <text evidence="2">The sequence shown here is derived from an EMBL/GenBank/DDBJ whole genome shotgun (WGS) entry which is preliminary data.</text>
</comment>
<keyword evidence="3" id="KW-1185">Reference proteome</keyword>
<keyword evidence="1" id="KW-0812">Transmembrane</keyword>
<dbReference type="EMBL" id="JAUSUG010000029">
    <property type="protein sequence ID" value="MDQ0257525.1"/>
    <property type="molecule type" value="Genomic_DNA"/>
</dbReference>
<keyword evidence="1" id="KW-0472">Membrane</keyword>